<feature type="transmembrane region" description="Helical" evidence="12">
    <location>
        <begin position="188"/>
        <end position="215"/>
    </location>
</feature>
<dbReference type="GO" id="GO:0007165">
    <property type="term" value="P:signal transduction"/>
    <property type="evidence" value="ECO:0007669"/>
    <property type="project" value="UniProtKB-KW"/>
</dbReference>
<evidence type="ECO:0000259" key="14">
    <source>
        <dbReference type="PROSITE" id="PS50885"/>
    </source>
</evidence>
<evidence type="ECO:0000259" key="13">
    <source>
        <dbReference type="PROSITE" id="PS50111"/>
    </source>
</evidence>
<dbReference type="RefSeq" id="WP_169434498.1">
    <property type="nucleotide sequence ID" value="NZ_CP051685.1"/>
</dbReference>
<organism evidence="15 16">
    <name type="scientific">Massilia forsythiae</name>
    <dbReference type="NCBI Taxonomy" id="2728020"/>
    <lineage>
        <taxon>Bacteria</taxon>
        <taxon>Pseudomonadati</taxon>
        <taxon>Pseudomonadota</taxon>
        <taxon>Betaproteobacteria</taxon>
        <taxon>Burkholderiales</taxon>
        <taxon>Oxalobacteraceae</taxon>
        <taxon>Telluria group</taxon>
        <taxon>Massilia</taxon>
    </lineage>
</organism>
<evidence type="ECO:0000256" key="7">
    <source>
        <dbReference type="ARBA" id="ARBA00022989"/>
    </source>
</evidence>
<dbReference type="EMBL" id="CP051685">
    <property type="protein sequence ID" value="QJD99565.1"/>
    <property type="molecule type" value="Genomic_DNA"/>
</dbReference>
<dbReference type="GO" id="GO:0004888">
    <property type="term" value="F:transmembrane signaling receptor activity"/>
    <property type="evidence" value="ECO:0007669"/>
    <property type="project" value="InterPro"/>
</dbReference>
<evidence type="ECO:0000256" key="5">
    <source>
        <dbReference type="ARBA" id="ARBA00022519"/>
    </source>
</evidence>
<dbReference type="Gene3D" id="1.20.120.30">
    <property type="entry name" value="Aspartate receptor, ligand-binding domain"/>
    <property type="match status" value="1"/>
</dbReference>
<evidence type="ECO:0000256" key="9">
    <source>
        <dbReference type="ARBA" id="ARBA00023224"/>
    </source>
</evidence>
<dbReference type="PRINTS" id="PR00260">
    <property type="entry name" value="CHEMTRNSDUCR"/>
</dbReference>
<protein>
    <submittedName>
        <fullName evidence="15">HAMP domain-containing protein</fullName>
    </submittedName>
</protein>
<dbReference type="SMART" id="SM00304">
    <property type="entry name" value="HAMP"/>
    <property type="match status" value="1"/>
</dbReference>
<dbReference type="PANTHER" id="PTHR43531">
    <property type="entry name" value="PROTEIN ICFG"/>
    <property type="match status" value="1"/>
</dbReference>
<dbReference type="GO" id="GO:0006935">
    <property type="term" value="P:chemotaxis"/>
    <property type="evidence" value="ECO:0007669"/>
    <property type="project" value="UniProtKB-KW"/>
</dbReference>
<dbReference type="PANTHER" id="PTHR43531:SF14">
    <property type="entry name" value="METHYL-ACCEPTING CHEMOTAXIS PROTEIN I-RELATED"/>
    <property type="match status" value="1"/>
</dbReference>
<dbReference type="PROSITE" id="PS50885">
    <property type="entry name" value="HAMP"/>
    <property type="match status" value="1"/>
</dbReference>
<dbReference type="KEGG" id="mfy:HH212_05625"/>
<dbReference type="InterPro" id="IPR003660">
    <property type="entry name" value="HAMP_dom"/>
</dbReference>
<evidence type="ECO:0000256" key="4">
    <source>
        <dbReference type="ARBA" id="ARBA00022500"/>
    </source>
</evidence>
<keyword evidence="8 12" id="KW-0472">Membrane</keyword>
<dbReference type="CDD" id="cd06225">
    <property type="entry name" value="HAMP"/>
    <property type="match status" value="1"/>
</dbReference>
<proteinExistence type="inferred from homology"/>
<evidence type="ECO:0000256" key="2">
    <source>
        <dbReference type="ARBA" id="ARBA00022475"/>
    </source>
</evidence>
<keyword evidence="16" id="KW-1185">Reference proteome</keyword>
<comment type="similarity">
    <text evidence="10">Belongs to the methyl-accepting chemotaxis (MCP) protein family.</text>
</comment>
<evidence type="ECO:0000256" key="6">
    <source>
        <dbReference type="ARBA" id="ARBA00022692"/>
    </source>
</evidence>
<dbReference type="Gene3D" id="1.10.287.950">
    <property type="entry name" value="Methyl-accepting chemotaxis protein"/>
    <property type="match status" value="1"/>
</dbReference>
<evidence type="ECO:0000313" key="16">
    <source>
        <dbReference type="Proteomes" id="UP000502415"/>
    </source>
</evidence>
<keyword evidence="5" id="KW-0997">Cell inner membrane</keyword>
<evidence type="ECO:0000256" key="11">
    <source>
        <dbReference type="PROSITE-ProRule" id="PRU00284"/>
    </source>
</evidence>
<evidence type="ECO:0000313" key="15">
    <source>
        <dbReference type="EMBL" id="QJD99565.1"/>
    </source>
</evidence>
<dbReference type="FunFam" id="1.10.287.950:FF:000001">
    <property type="entry name" value="Methyl-accepting chemotaxis sensory transducer"/>
    <property type="match status" value="1"/>
</dbReference>
<dbReference type="GO" id="GO:0005886">
    <property type="term" value="C:plasma membrane"/>
    <property type="evidence" value="ECO:0007669"/>
    <property type="project" value="UniProtKB-SubCell"/>
</dbReference>
<dbReference type="InterPro" id="IPR051310">
    <property type="entry name" value="MCP_chemotaxis"/>
</dbReference>
<dbReference type="Pfam" id="PF02203">
    <property type="entry name" value="TarH"/>
    <property type="match status" value="1"/>
</dbReference>
<dbReference type="InterPro" id="IPR004089">
    <property type="entry name" value="MCPsignal_dom"/>
</dbReference>
<feature type="domain" description="HAMP" evidence="14">
    <location>
        <begin position="212"/>
        <end position="264"/>
    </location>
</feature>
<dbReference type="PROSITE" id="PS50111">
    <property type="entry name" value="CHEMOTAXIS_TRANSDUC_2"/>
    <property type="match status" value="1"/>
</dbReference>
<dbReference type="SUPFAM" id="SSF47170">
    <property type="entry name" value="Aspartate receptor, ligand-binding domain"/>
    <property type="match status" value="1"/>
</dbReference>
<dbReference type="AlphaFoldDB" id="A0A7Z2VU84"/>
<keyword evidence="6 12" id="KW-0812">Transmembrane</keyword>
<keyword evidence="2" id="KW-1003">Cell membrane</keyword>
<keyword evidence="7 12" id="KW-1133">Transmembrane helix</keyword>
<evidence type="ECO:0000256" key="1">
    <source>
        <dbReference type="ARBA" id="ARBA00004429"/>
    </source>
</evidence>
<evidence type="ECO:0000256" key="3">
    <source>
        <dbReference type="ARBA" id="ARBA00022481"/>
    </source>
</evidence>
<dbReference type="Proteomes" id="UP000502415">
    <property type="component" value="Chromosome"/>
</dbReference>
<dbReference type="InterPro" id="IPR035440">
    <property type="entry name" value="4HB_MCP_dom_sf"/>
</dbReference>
<dbReference type="InterPro" id="IPR003122">
    <property type="entry name" value="Tar_rcpt_lig-bd"/>
</dbReference>
<accession>A0A7Z2VU84</accession>
<dbReference type="Pfam" id="PF00672">
    <property type="entry name" value="HAMP"/>
    <property type="match status" value="1"/>
</dbReference>
<evidence type="ECO:0000256" key="10">
    <source>
        <dbReference type="ARBA" id="ARBA00029447"/>
    </source>
</evidence>
<dbReference type="InterPro" id="IPR004090">
    <property type="entry name" value="Chemotax_Me-accpt_rcpt"/>
</dbReference>
<evidence type="ECO:0000256" key="8">
    <source>
        <dbReference type="ARBA" id="ARBA00023136"/>
    </source>
</evidence>
<keyword evidence="3" id="KW-0488">Methylation</keyword>
<sequence length="536" mass="55565">MLTRFDIRTRLVATLAILGLLVAAAGALGVYGMQSVNAALEDTYRNQLASGLAIGASKNALSRARLVQDRAVLHPDSPQLAALLERADGFLAKSDETWKRYLSLPQDADEKALSDATAAARKAFVENGLGAMAQALRDQDAARIDRVAMKEIQPLFAAYSDASDKLEDYQMASAQRSFDASQQLYRRILMLSVAAAAGALLLAAAAGIALVRAIVRPLDDAVRHFDAMAAGDLSHPIGTGGTDEMGRLMRALARMQAQLAGTVRGVRDGSAAIVVASDEIAQGNLDLSRRTEQQAASLEETASSLEELTSTVRQNADNARLADDMVGSAAQLAQEGGRIVARVVDTMGEIAASSGKISEITATVEGIAFQTNILALNAAVEAARAGEQGRGFAVVASEVRTLAQRSALAARDIKALVGSAVASVDSGAVLAGQAGAAMDGIVTSVVNAAGTMNQIMLATTEQSTGIDLINQAIVQMDQVTQQNAALVEQAAAAAGALNEQAVTLERTVGMFRVDAGTAAPRQPAPAAPRALLAQPA</sequence>
<dbReference type="CDD" id="cd11386">
    <property type="entry name" value="MCP_signal"/>
    <property type="match status" value="1"/>
</dbReference>
<dbReference type="Pfam" id="PF00015">
    <property type="entry name" value="MCPsignal"/>
    <property type="match status" value="1"/>
</dbReference>
<reference evidence="15 16" key="1">
    <citation type="submission" date="2020-04" db="EMBL/GenBank/DDBJ databases">
        <title>Genome sequencing of novel species.</title>
        <authorList>
            <person name="Heo J."/>
            <person name="Kim S.-J."/>
            <person name="Kim J.-S."/>
            <person name="Hong S.-B."/>
            <person name="Kwon S.-W."/>
        </authorList>
    </citation>
    <scope>NUCLEOTIDE SEQUENCE [LARGE SCALE GENOMIC DNA]</scope>
    <source>
        <strain evidence="15 16">GN2-R2</strain>
    </source>
</reference>
<feature type="domain" description="Methyl-accepting transducer" evidence="13">
    <location>
        <begin position="269"/>
        <end position="498"/>
    </location>
</feature>
<comment type="subcellular location">
    <subcellularLocation>
        <location evidence="1">Cell inner membrane</location>
        <topology evidence="1">Multi-pass membrane protein</topology>
    </subcellularLocation>
</comment>
<dbReference type="SUPFAM" id="SSF58104">
    <property type="entry name" value="Methyl-accepting chemotaxis protein (MCP) signaling domain"/>
    <property type="match status" value="1"/>
</dbReference>
<evidence type="ECO:0000256" key="12">
    <source>
        <dbReference type="SAM" id="Phobius"/>
    </source>
</evidence>
<keyword evidence="4" id="KW-0145">Chemotaxis</keyword>
<dbReference type="SMART" id="SM00283">
    <property type="entry name" value="MA"/>
    <property type="match status" value="1"/>
</dbReference>
<name>A0A7Z2VU84_9BURK</name>
<gene>
    <name evidence="15" type="ORF">HH212_05625</name>
</gene>
<keyword evidence="9 11" id="KW-0807">Transducer</keyword>